<dbReference type="InterPro" id="IPR010862">
    <property type="entry name" value="DUF1493"/>
</dbReference>
<dbReference type="RefSeq" id="WP_140997561.1">
    <property type="nucleotide sequence ID" value="NZ_VDCZ01000005.1"/>
</dbReference>
<sequence>MENLEIVQQFIQIFWGIKDKKRLQMDTNLSDLGFYGDDKLEFVQKFFNDFDIDFSDFEEDKFIEPEKGFLSPINLIKRIFSSKKEDEVKEIKIKDLVLALENKKWINNLK</sequence>
<evidence type="ECO:0000313" key="2">
    <source>
        <dbReference type="Proteomes" id="UP000431264"/>
    </source>
</evidence>
<proteinExistence type="predicted"/>
<comment type="caution">
    <text evidence="1">The sequence shown here is derived from an EMBL/GenBank/DDBJ whole genome shotgun (WGS) entry which is preliminary data.</text>
</comment>
<keyword evidence="2" id="KW-1185">Reference proteome</keyword>
<dbReference type="EMBL" id="WQLW01000005">
    <property type="protein sequence ID" value="MVO09176.1"/>
    <property type="molecule type" value="Genomic_DNA"/>
</dbReference>
<protein>
    <submittedName>
        <fullName evidence="1">DUF1493 family protein</fullName>
    </submittedName>
</protein>
<dbReference type="Pfam" id="PF07377">
    <property type="entry name" value="DUF1493"/>
    <property type="match status" value="1"/>
</dbReference>
<name>A0A6I4IS93_9FLAO</name>
<evidence type="ECO:0000313" key="1">
    <source>
        <dbReference type="EMBL" id="MVO09176.1"/>
    </source>
</evidence>
<organism evidence="1 2">
    <name type="scientific">Flavobacterium profundi</name>
    <dbReference type="NCBI Taxonomy" id="1774945"/>
    <lineage>
        <taxon>Bacteria</taxon>
        <taxon>Pseudomonadati</taxon>
        <taxon>Bacteroidota</taxon>
        <taxon>Flavobacteriia</taxon>
        <taxon>Flavobacteriales</taxon>
        <taxon>Flavobacteriaceae</taxon>
        <taxon>Flavobacterium</taxon>
    </lineage>
</organism>
<accession>A0A6I4IS93</accession>
<gene>
    <name evidence="1" type="ORF">GOQ30_08390</name>
</gene>
<dbReference type="AlphaFoldDB" id="A0A6I4IS93"/>
<reference evidence="2" key="1">
    <citation type="submission" date="2019-05" db="EMBL/GenBank/DDBJ databases">
        <title>Flavobacterium profundi sp. nov., isolated from a deep-sea seamount.</title>
        <authorList>
            <person name="Zhang D.-C."/>
        </authorList>
    </citation>
    <scope>NUCLEOTIDE SEQUENCE [LARGE SCALE GENOMIC DNA]</scope>
    <source>
        <strain evidence="2">TP390</strain>
    </source>
</reference>
<dbReference type="Proteomes" id="UP000431264">
    <property type="component" value="Unassembled WGS sequence"/>
</dbReference>